<reference evidence="1 2" key="1">
    <citation type="journal article" date="2023" name="Microb. Genom.">
        <title>Mesoterricola silvestris gen. nov., sp. nov., Mesoterricola sediminis sp. nov., Geothrix oryzae sp. nov., Geothrix edaphica sp. nov., Geothrix rubra sp. nov., and Geothrix limicola sp. nov., six novel members of Acidobacteriota isolated from soils.</title>
        <authorList>
            <person name="Weisberg A.J."/>
            <person name="Pearce E."/>
            <person name="Kramer C.G."/>
            <person name="Chang J.H."/>
            <person name="Clarke C.R."/>
        </authorList>
    </citation>
    <scope>NUCLEOTIDE SEQUENCE [LARGE SCALE GENOMIC DNA]</scope>
    <source>
        <strain evidence="1 2">NB05-1H</strain>
    </source>
</reference>
<keyword evidence="2" id="KW-1185">Reference proteome</keyword>
<comment type="caution">
    <text evidence="1">The sequence shown here is derived from an EMBL/GenBank/DDBJ whole genome shotgun (WGS) entry which is preliminary data.</text>
</comment>
<protein>
    <submittedName>
        <fullName evidence="1">Uncharacterized protein</fullName>
    </submittedName>
</protein>
<proteinExistence type="predicted"/>
<accession>A0ABU4MDQ6</accession>
<evidence type="ECO:0000313" key="1">
    <source>
        <dbReference type="EMBL" id="MDX3025647.1"/>
    </source>
</evidence>
<dbReference type="RefSeq" id="WP_319167652.1">
    <property type="nucleotide sequence ID" value="NZ_JARAWP010000051.1"/>
</dbReference>
<name>A0ABU4MDQ6_9ACTN</name>
<dbReference type="EMBL" id="JARAWP010000051">
    <property type="protein sequence ID" value="MDX3025647.1"/>
    <property type="molecule type" value="Genomic_DNA"/>
</dbReference>
<organism evidence="1 2">
    <name type="scientific">Streptomyces acidiscabies</name>
    <dbReference type="NCBI Taxonomy" id="42234"/>
    <lineage>
        <taxon>Bacteria</taxon>
        <taxon>Bacillati</taxon>
        <taxon>Actinomycetota</taxon>
        <taxon>Actinomycetes</taxon>
        <taxon>Kitasatosporales</taxon>
        <taxon>Streptomycetaceae</taxon>
        <taxon>Streptomyces</taxon>
    </lineage>
</organism>
<dbReference type="Proteomes" id="UP001272987">
    <property type="component" value="Unassembled WGS sequence"/>
</dbReference>
<evidence type="ECO:0000313" key="2">
    <source>
        <dbReference type="Proteomes" id="UP001272987"/>
    </source>
</evidence>
<sequence length="125" mass="12756">MLTLPACLWWSGSALTTAPGDAPQPFQMSELMTKVDKFAPLASDANRVLGALAGAEDFTTTARLTGGLVKSGEMDAPRLVAGMFEASVVMVRQVGAIHGDGSAGSLCVDLGQMTVAVCDLLGAVA</sequence>
<gene>
    <name evidence="1" type="ORF">PV666_48470</name>
</gene>